<evidence type="ECO:0000259" key="8">
    <source>
        <dbReference type="Pfam" id="PF01095"/>
    </source>
</evidence>
<evidence type="ECO:0000256" key="1">
    <source>
        <dbReference type="ARBA" id="ARBA00004196"/>
    </source>
</evidence>
<dbReference type="PROSITE" id="PS00800">
    <property type="entry name" value="PECTINESTERASE_1"/>
    <property type="match status" value="1"/>
</dbReference>
<protein>
    <recommendedName>
        <fullName evidence="3 6">Pectinesterase</fullName>
        <ecNumber evidence="3 6">3.1.1.11</ecNumber>
    </recommendedName>
</protein>
<dbReference type="FunFam" id="2.160.20.10:FF:000029">
    <property type="entry name" value="Pectinesterase 4"/>
    <property type="match status" value="1"/>
</dbReference>
<evidence type="ECO:0000256" key="5">
    <source>
        <dbReference type="ARBA" id="ARBA00023085"/>
    </source>
</evidence>
<accession>A0A388KI36</accession>
<proteinExistence type="predicted"/>
<dbReference type="OrthoDB" id="2019149at2759"/>
<comment type="function">
    <text evidence="6">Acts in the modification of cell walls via demethylesterification of cell wall pectin.</text>
</comment>
<dbReference type="OMA" id="HEGNDAL"/>
<dbReference type="InterPro" id="IPR035513">
    <property type="entry name" value="Invertase/methylesterase_inhib"/>
</dbReference>
<reference evidence="9 10" key="1">
    <citation type="journal article" date="2018" name="Cell">
        <title>The Chara Genome: Secondary Complexity and Implications for Plant Terrestrialization.</title>
        <authorList>
            <person name="Nishiyama T."/>
            <person name="Sakayama H."/>
            <person name="Vries J.D."/>
            <person name="Buschmann H."/>
            <person name="Saint-Marcoux D."/>
            <person name="Ullrich K.K."/>
            <person name="Haas F.B."/>
            <person name="Vanderstraeten L."/>
            <person name="Becker D."/>
            <person name="Lang D."/>
            <person name="Vosolsobe S."/>
            <person name="Rombauts S."/>
            <person name="Wilhelmsson P.K.I."/>
            <person name="Janitza P."/>
            <person name="Kern R."/>
            <person name="Heyl A."/>
            <person name="Rumpler F."/>
            <person name="Villalobos L.I.A.C."/>
            <person name="Clay J.M."/>
            <person name="Skokan R."/>
            <person name="Toyoda A."/>
            <person name="Suzuki Y."/>
            <person name="Kagoshima H."/>
            <person name="Schijlen E."/>
            <person name="Tajeshwar N."/>
            <person name="Catarino B."/>
            <person name="Hetherington A.J."/>
            <person name="Saltykova A."/>
            <person name="Bonnot C."/>
            <person name="Breuninger H."/>
            <person name="Symeonidi A."/>
            <person name="Radhakrishnan G.V."/>
            <person name="Van Nieuwerburgh F."/>
            <person name="Deforce D."/>
            <person name="Chang C."/>
            <person name="Karol K.G."/>
            <person name="Hedrich R."/>
            <person name="Ulvskov P."/>
            <person name="Glockner G."/>
            <person name="Delwiche C.F."/>
            <person name="Petrasek J."/>
            <person name="Van de Peer Y."/>
            <person name="Friml J."/>
            <person name="Beilby M."/>
            <person name="Dolan L."/>
            <person name="Kohara Y."/>
            <person name="Sugano S."/>
            <person name="Fujiyama A."/>
            <person name="Delaux P.-M."/>
            <person name="Quint M."/>
            <person name="TheiBen G."/>
            <person name="Hagemann M."/>
            <person name="Harholt J."/>
            <person name="Dunand C."/>
            <person name="Zachgo S."/>
            <person name="Langdale J."/>
            <person name="Maumus F."/>
            <person name="Straeten D.V.D."/>
            <person name="Gould S.B."/>
            <person name="Rensing S.A."/>
        </authorList>
    </citation>
    <scope>NUCLEOTIDE SEQUENCE [LARGE SCALE GENOMIC DNA]</scope>
    <source>
        <strain evidence="9 10">S276</strain>
    </source>
</reference>
<keyword evidence="7" id="KW-0812">Transmembrane</keyword>
<dbReference type="Gramene" id="GBG69668">
    <property type="protein sequence ID" value="GBG69668"/>
    <property type="gene ID" value="CBR_g4498"/>
</dbReference>
<dbReference type="Pfam" id="PF01095">
    <property type="entry name" value="Pectinesterase"/>
    <property type="match status" value="1"/>
</dbReference>
<dbReference type="GO" id="GO:0030599">
    <property type="term" value="F:pectinesterase activity"/>
    <property type="evidence" value="ECO:0007669"/>
    <property type="project" value="UniProtKB-UniRule"/>
</dbReference>
<keyword evidence="10" id="KW-1185">Reference proteome</keyword>
<keyword evidence="7" id="KW-0472">Membrane</keyword>
<dbReference type="STRING" id="69332.A0A388KI36"/>
<organism evidence="9 10">
    <name type="scientific">Chara braunii</name>
    <name type="common">Braun's stonewort</name>
    <dbReference type="NCBI Taxonomy" id="69332"/>
    <lineage>
        <taxon>Eukaryota</taxon>
        <taxon>Viridiplantae</taxon>
        <taxon>Streptophyta</taxon>
        <taxon>Charophyceae</taxon>
        <taxon>Charales</taxon>
        <taxon>Characeae</taxon>
        <taxon>Chara</taxon>
    </lineage>
</organism>
<evidence type="ECO:0000313" key="9">
    <source>
        <dbReference type="EMBL" id="GBG69668.1"/>
    </source>
</evidence>
<evidence type="ECO:0000256" key="4">
    <source>
        <dbReference type="ARBA" id="ARBA00022801"/>
    </source>
</evidence>
<comment type="subcellular location">
    <subcellularLocation>
        <location evidence="1">Cell envelope</location>
    </subcellularLocation>
    <subcellularLocation>
        <location evidence="6">Secreted</location>
        <location evidence="6">Cell wall</location>
    </subcellularLocation>
</comment>
<dbReference type="EMBL" id="BFEA01000118">
    <property type="protein sequence ID" value="GBG69668.1"/>
    <property type="molecule type" value="Genomic_DNA"/>
</dbReference>
<dbReference type="AlphaFoldDB" id="A0A388KI36"/>
<dbReference type="UniPathway" id="UPA00545">
    <property type="reaction ID" value="UER00823"/>
</dbReference>
<evidence type="ECO:0000313" key="10">
    <source>
        <dbReference type="Proteomes" id="UP000265515"/>
    </source>
</evidence>
<name>A0A388KI36_CHABU</name>
<evidence type="ECO:0000256" key="2">
    <source>
        <dbReference type="ARBA" id="ARBA00005184"/>
    </source>
</evidence>
<sequence>MGAIEVFVSQRARKRKLALIAAGAVAVAVVLVAVVCLAVRIPRHGSHGRHEGNDALRSGEVVCRQTEYEAECLAAMNATLPEGSDKLGDGSKALIRVLVYSLSVAKNLMNMTSLELTTLANSNQTSDDPVYIAASECTVGLDEAVDRMDTAIDLVMEGKLFDALEELNMVATLNTDCAESLYRLNDTSKLPGSINTAINLAMNLVNAMKLTDIATVTSSLTAFGPTNRRLAMRRLLAESQGRIDYVVAKDGSGQFDTVQAALNKVPLRPEREEGKPRGCRRVVIHVKAGRYVEKAAVNKNSCPVTLIGDGKTNTVISWNDTIQTVRDGKPVGTWGSYTFWARGDGFIGVKIGVENTAGIDKFQAVALLAQGRKIVFIDSGFSAFQDTLYARAGSQYYTKCTIKGTVDMIFGNAAAVFDSCNVTVRPKNGQTTVTAQGRTDENQRTGFVFHSCRIDAERLLNGTSVTFLATNQYMVVYLGRPWRPYARVVYIGCYLGTISPEGYLKWALTDDHKTAEYYEYKCYGPGANRSDRVGWSHTLSAKEAEEYTVENFLESGGKNPWVESRVARWWG</sequence>
<dbReference type="GO" id="GO:0042545">
    <property type="term" value="P:cell wall modification"/>
    <property type="evidence" value="ECO:0007669"/>
    <property type="project" value="UniProtKB-UniRule"/>
</dbReference>
<keyword evidence="6" id="KW-0964">Secreted</keyword>
<dbReference type="InterPro" id="IPR012334">
    <property type="entry name" value="Pectin_lyas_fold"/>
</dbReference>
<dbReference type="InterPro" id="IPR011050">
    <property type="entry name" value="Pectin_lyase_fold/virulence"/>
</dbReference>
<keyword evidence="5 6" id="KW-0063">Aspartyl esterase</keyword>
<feature type="transmembrane region" description="Helical" evidence="7">
    <location>
        <begin position="17"/>
        <end position="41"/>
    </location>
</feature>
<comment type="pathway">
    <text evidence="2 6">Glycan metabolism; pectin degradation; 2-dehydro-3-deoxy-D-gluconate from pectin: step 1/5.</text>
</comment>
<evidence type="ECO:0000256" key="7">
    <source>
        <dbReference type="SAM" id="Phobius"/>
    </source>
</evidence>
<dbReference type="PANTHER" id="PTHR31707">
    <property type="entry name" value="PECTINESTERASE"/>
    <property type="match status" value="1"/>
</dbReference>
<feature type="domain" description="Pectinesterase catalytic" evidence="8">
    <location>
        <begin position="245"/>
        <end position="554"/>
    </location>
</feature>
<dbReference type="Gene3D" id="2.160.20.10">
    <property type="entry name" value="Single-stranded right-handed beta-helix, Pectin lyase-like"/>
    <property type="match status" value="1"/>
</dbReference>
<dbReference type="SUPFAM" id="SSF51126">
    <property type="entry name" value="Pectin lyase-like"/>
    <property type="match status" value="1"/>
</dbReference>
<dbReference type="EC" id="3.1.1.11" evidence="3 6"/>
<comment type="caution">
    <text evidence="9">The sequence shown here is derived from an EMBL/GenBank/DDBJ whole genome shotgun (WGS) entry which is preliminary data.</text>
</comment>
<keyword evidence="6" id="KW-0134">Cell wall</keyword>
<gene>
    <name evidence="9" type="ORF">CBR_g4498</name>
</gene>
<dbReference type="Gene3D" id="1.20.140.40">
    <property type="entry name" value="Invertase/pectin methylesterase inhibitor family protein"/>
    <property type="match status" value="1"/>
</dbReference>
<keyword evidence="4 6" id="KW-0378">Hydrolase</keyword>
<evidence type="ECO:0000256" key="3">
    <source>
        <dbReference type="ARBA" id="ARBA00013229"/>
    </source>
</evidence>
<comment type="catalytic activity">
    <reaction evidence="6">
        <text>[(1-&gt;4)-alpha-D-galacturonosyl methyl ester](n) + n H2O = [(1-&gt;4)-alpha-D-galacturonosyl](n) + n methanol + n H(+)</text>
        <dbReference type="Rhea" id="RHEA:22380"/>
        <dbReference type="Rhea" id="RHEA-COMP:14570"/>
        <dbReference type="Rhea" id="RHEA-COMP:14573"/>
        <dbReference type="ChEBI" id="CHEBI:15377"/>
        <dbReference type="ChEBI" id="CHEBI:15378"/>
        <dbReference type="ChEBI" id="CHEBI:17790"/>
        <dbReference type="ChEBI" id="CHEBI:140522"/>
        <dbReference type="ChEBI" id="CHEBI:140523"/>
        <dbReference type="EC" id="3.1.1.11"/>
    </reaction>
</comment>
<dbReference type="InterPro" id="IPR018040">
    <property type="entry name" value="Pectinesterase_Tyr_AS"/>
</dbReference>
<keyword evidence="7" id="KW-1133">Transmembrane helix</keyword>
<evidence type="ECO:0000256" key="6">
    <source>
        <dbReference type="RuleBase" id="RU000589"/>
    </source>
</evidence>
<dbReference type="Proteomes" id="UP000265515">
    <property type="component" value="Unassembled WGS sequence"/>
</dbReference>
<keyword evidence="6" id="KW-0961">Cell wall biogenesis/degradation</keyword>
<dbReference type="InterPro" id="IPR000070">
    <property type="entry name" value="Pectinesterase_cat"/>
</dbReference>
<dbReference type="GO" id="GO:0045490">
    <property type="term" value="P:pectin catabolic process"/>
    <property type="evidence" value="ECO:0007669"/>
    <property type="project" value="UniProtKB-UniRule"/>
</dbReference>
<dbReference type="SUPFAM" id="SSF101148">
    <property type="entry name" value="Plant invertase/pectin methylesterase inhibitor"/>
    <property type="match status" value="1"/>
</dbReference>